<protein>
    <submittedName>
        <fullName evidence="1">Uncharacterized protein</fullName>
    </submittedName>
</protein>
<evidence type="ECO:0000313" key="2">
    <source>
        <dbReference type="Proteomes" id="UP000663193"/>
    </source>
</evidence>
<dbReference type="AlphaFoldDB" id="A0A7U2I6V7"/>
<organism evidence="1 2">
    <name type="scientific">Phaeosphaeria nodorum (strain SN15 / ATCC MYA-4574 / FGSC 10173)</name>
    <name type="common">Glume blotch fungus</name>
    <name type="synonym">Parastagonospora nodorum</name>
    <dbReference type="NCBI Taxonomy" id="321614"/>
    <lineage>
        <taxon>Eukaryota</taxon>
        <taxon>Fungi</taxon>
        <taxon>Dikarya</taxon>
        <taxon>Ascomycota</taxon>
        <taxon>Pezizomycotina</taxon>
        <taxon>Dothideomycetes</taxon>
        <taxon>Pleosporomycetidae</taxon>
        <taxon>Pleosporales</taxon>
        <taxon>Pleosporineae</taxon>
        <taxon>Phaeosphaeriaceae</taxon>
        <taxon>Parastagonospora</taxon>
    </lineage>
</organism>
<dbReference type="Proteomes" id="UP000663193">
    <property type="component" value="Chromosome 16"/>
</dbReference>
<name>A0A7U2I6V7_PHANO</name>
<dbReference type="VEuPathDB" id="FungiDB:JI435_420650"/>
<sequence>MNAKCYGVHFCKRSDKERDRYHALYTHASQYTDTSKLVFPLFTAGETFISCAVTRSSQ</sequence>
<reference evidence="2" key="1">
    <citation type="journal article" date="2021" name="BMC Genomics">
        <title>Chromosome-level genome assembly and manually-curated proteome of model necrotroph Parastagonospora nodorum Sn15 reveals a genome-wide trove of candidate effector homologs, and redundancy of virulence-related functions within an accessory chromosome.</title>
        <authorList>
            <person name="Bertazzoni S."/>
            <person name="Jones D.A.B."/>
            <person name="Phan H.T."/>
            <person name="Tan K.-C."/>
            <person name="Hane J.K."/>
        </authorList>
    </citation>
    <scope>NUCLEOTIDE SEQUENCE [LARGE SCALE GENOMIC DNA]</scope>
    <source>
        <strain evidence="2">SN15 / ATCC MYA-4574 / FGSC 10173)</strain>
    </source>
</reference>
<proteinExistence type="predicted"/>
<dbReference type="EMBL" id="CP069038">
    <property type="protein sequence ID" value="QRD04070.1"/>
    <property type="molecule type" value="Genomic_DNA"/>
</dbReference>
<keyword evidence="2" id="KW-1185">Reference proteome</keyword>
<gene>
    <name evidence="1" type="ORF">JI435_420650</name>
</gene>
<evidence type="ECO:0000313" key="1">
    <source>
        <dbReference type="EMBL" id="QRD04070.1"/>
    </source>
</evidence>
<accession>A0A7U2I6V7</accession>